<evidence type="ECO:0000313" key="4">
    <source>
        <dbReference type="Proteomes" id="UP000515349"/>
    </source>
</evidence>
<keyword evidence="1" id="KW-0175">Coiled coil</keyword>
<organism evidence="3 4">
    <name type="scientific">Marnyiella aurantia</name>
    <dbReference type="NCBI Taxonomy" id="2758037"/>
    <lineage>
        <taxon>Bacteria</taxon>
        <taxon>Pseudomonadati</taxon>
        <taxon>Bacteroidota</taxon>
        <taxon>Flavobacteriia</taxon>
        <taxon>Flavobacteriales</taxon>
        <taxon>Weeksellaceae</taxon>
        <taxon>Marnyiella</taxon>
    </lineage>
</organism>
<reference evidence="2" key="3">
    <citation type="submission" date="2020-07" db="EMBL/GenBank/DDBJ databases">
        <authorList>
            <person name="Yang C."/>
        </authorList>
    </citation>
    <scope>NUCLEOTIDE SEQUENCE</scope>
    <source>
        <strain evidence="2">Cx-624</strain>
    </source>
</reference>
<sequence>MKRITVLIGLATFVLVLTSCKENEVEQLRQENEELKSTKGLTRTDSVDIYNAIQHDSKRRFATGFLDSIKKRDIKLYEAFIEEAESRNTLLLGD</sequence>
<dbReference type="KEGG" id="cbau:H1R16_02545"/>
<feature type="coiled-coil region" evidence="1">
    <location>
        <begin position="18"/>
        <end position="45"/>
    </location>
</feature>
<name>A0A7D7QL82_9FLAO</name>
<dbReference type="Proteomes" id="UP000515349">
    <property type="component" value="Chromosome"/>
</dbReference>
<evidence type="ECO:0000313" key="5">
    <source>
        <dbReference type="Proteomes" id="UP000539710"/>
    </source>
</evidence>
<dbReference type="Proteomes" id="UP000539710">
    <property type="component" value="Unassembled WGS sequence"/>
</dbReference>
<evidence type="ECO:0000256" key="1">
    <source>
        <dbReference type="SAM" id="Coils"/>
    </source>
</evidence>
<protein>
    <recommendedName>
        <fullName evidence="6">DUF4296 domain-containing protein</fullName>
    </recommendedName>
</protein>
<keyword evidence="5" id="KW-1185">Reference proteome</keyword>
<reference evidence="3 4" key="1">
    <citation type="submission" date="2020-07" db="EMBL/GenBank/DDBJ databases">
        <title>Chryseobacterium sp.cx-624.</title>
        <authorList>
            <person name="Yang C."/>
        </authorList>
    </citation>
    <scope>NUCLEOTIDE SEQUENCE [LARGE SCALE GENOMIC DNA]</scope>
    <source>
        <strain evidence="4">cx-624</strain>
        <strain evidence="3">Cx-624</strain>
    </source>
</reference>
<reference evidence="5" key="2">
    <citation type="submission" date="2020-07" db="EMBL/GenBank/DDBJ databases">
        <title>Flavobacterium sp. xlx-214.</title>
        <authorList>
            <person name="Yang C."/>
        </authorList>
    </citation>
    <scope>NUCLEOTIDE SEQUENCE [LARGE SCALE GENOMIC DNA]</scope>
    <source>
        <strain evidence="5">CX-624</strain>
    </source>
</reference>
<dbReference type="EMBL" id="JACEUX010000001">
    <property type="protein sequence ID" value="MBA5245687.1"/>
    <property type="molecule type" value="Genomic_DNA"/>
</dbReference>
<dbReference type="EMBL" id="CP059472">
    <property type="protein sequence ID" value="QMS98905.1"/>
    <property type="molecule type" value="Genomic_DNA"/>
</dbReference>
<gene>
    <name evidence="3" type="ORF">H1R16_02545</name>
    <name evidence="2" type="ORF">H2507_00730</name>
</gene>
<evidence type="ECO:0008006" key="6">
    <source>
        <dbReference type="Google" id="ProtNLM"/>
    </source>
</evidence>
<dbReference type="AlphaFoldDB" id="A0A7D7QL82"/>
<proteinExistence type="predicted"/>
<dbReference type="PROSITE" id="PS51257">
    <property type="entry name" value="PROKAR_LIPOPROTEIN"/>
    <property type="match status" value="1"/>
</dbReference>
<evidence type="ECO:0000313" key="2">
    <source>
        <dbReference type="EMBL" id="MBA5245687.1"/>
    </source>
</evidence>
<evidence type="ECO:0000313" key="3">
    <source>
        <dbReference type="EMBL" id="QMS98905.1"/>
    </source>
</evidence>
<dbReference type="RefSeq" id="WP_181885812.1">
    <property type="nucleotide sequence ID" value="NZ_CP059472.1"/>
</dbReference>
<accession>A0A7D7QL82</accession>